<keyword evidence="2" id="KW-0472">Membrane</keyword>
<proteinExistence type="predicted"/>
<dbReference type="EMBL" id="JAUMVS010000119">
    <property type="protein sequence ID" value="MDO4842227.1"/>
    <property type="molecule type" value="Genomic_DNA"/>
</dbReference>
<organism evidence="3 4">
    <name type="scientific">Phoenicibacter congonensis</name>
    <dbReference type="NCBI Taxonomy" id="1944646"/>
    <lineage>
        <taxon>Bacteria</taxon>
        <taxon>Bacillati</taxon>
        <taxon>Actinomycetota</taxon>
        <taxon>Coriobacteriia</taxon>
        <taxon>Eggerthellales</taxon>
        <taxon>Eggerthellaceae</taxon>
        <taxon>Phoenicibacter</taxon>
    </lineage>
</organism>
<accession>A0AA43RI42</accession>
<feature type="compositionally biased region" description="Low complexity" evidence="1">
    <location>
        <begin position="17"/>
        <end position="29"/>
    </location>
</feature>
<keyword evidence="4" id="KW-1185">Reference proteome</keyword>
<keyword evidence="2" id="KW-1133">Transmembrane helix</keyword>
<feature type="transmembrane region" description="Helical" evidence="2">
    <location>
        <begin position="80"/>
        <end position="102"/>
    </location>
</feature>
<gene>
    <name evidence="3" type="ORF">Q3982_06070</name>
</gene>
<evidence type="ECO:0008006" key="5">
    <source>
        <dbReference type="Google" id="ProtNLM"/>
    </source>
</evidence>
<keyword evidence="2" id="KW-0812">Transmembrane</keyword>
<protein>
    <recommendedName>
        <fullName evidence="5">Cell division protein FtsL</fullName>
    </recommendedName>
</protein>
<evidence type="ECO:0000313" key="3">
    <source>
        <dbReference type="EMBL" id="MDO4842227.1"/>
    </source>
</evidence>
<feature type="region of interest" description="Disordered" evidence="1">
    <location>
        <begin position="1"/>
        <end position="30"/>
    </location>
</feature>
<name>A0AA43RI42_9ACTN</name>
<comment type="caution">
    <text evidence="3">The sequence shown here is derived from an EMBL/GenBank/DDBJ whole genome shotgun (WGS) entry which is preliminary data.</text>
</comment>
<evidence type="ECO:0000256" key="2">
    <source>
        <dbReference type="SAM" id="Phobius"/>
    </source>
</evidence>
<dbReference type="Proteomes" id="UP001168575">
    <property type="component" value="Unassembled WGS sequence"/>
</dbReference>
<dbReference type="AlphaFoldDB" id="A0AA43RI42"/>
<evidence type="ECO:0000313" key="4">
    <source>
        <dbReference type="Proteomes" id="UP001168575"/>
    </source>
</evidence>
<sequence length="188" mass="20353">MSRNETYRQSYRRERSSNASARSRSGNPRLQADYVVGSAAPAIKEQPVRKERQRRVANPFEVFRGGAQPRQSTATSTMPIALKAFIYCVVIFFVIGFVNISLTSGAIVSTAEAESLNSQITQAREEGKVMEVDYGALNNPTSLKDKASKLGMTTATETLQLNIAEDTVVTKSDGSIALASSLKAAANQ</sequence>
<evidence type="ECO:0000256" key="1">
    <source>
        <dbReference type="SAM" id="MobiDB-lite"/>
    </source>
</evidence>
<reference evidence="3" key="1">
    <citation type="submission" date="2023-07" db="EMBL/GenBank/DDBJ databases">
        <title>Between Cages and Wild: Unraveling the Impact of Captivity on Animal Microbiomes and Antimicrobial Resistance.</title>
        <authorList>
            <person name="Schmartz G.P."/>
            <person name="Rehner J."/>
            <person name="Schuff M.J."/>
            <person name="Becker S.L."/>
            <person name="Kravczyk M."/>
            <person name="Gurevich A."/>
            <person name="Francke R."/>
            <person name="Mueller R."/>
            <person name="Keller V."/>
            <person name="Keller A."/>
        </authorList>
    </citation>
    <scope>NUCLEOTIDE SEQUENCE</scope>
    <source>
        <strain evidence="3">S12M_St_49</strain>
    </source>
</reference>